<protein>
    <recommendedName>
        <fullName evidence="6">DNA2/NAM7 helicase-like C-terminal domain-containing protein</fullName>
    </recommendedName>
</protein>
<keyword evidence="3" id="KW-0347">Helicase</keyword>
<dbReference type="InterPro" id="IPR041679">
    <property type="entry name" value="DNA2/NAM7-like_C"/>
</dbReference>
<keyword evidence="8" id="KW-1185">Reference proteome</keyword>
<dbReference type="OrthoDB" id="5871723at2759"/>
<dbReference type="EMBL" id="KZ350375">
    <property type="protein sequence ID" value="PIO63946.1"/>
    <property type="molecule type" value="Genomic_DNA"/>
</dbReference>
<keyword evidence="4" id="KW-0067">ATP-binding</keyword>
<name>A0A2G9U0Y0_TELCI</name>
<organism evidence="7 8">
    <name type="scientific">Teladorsagia circumcincta</name>
    <name type="common">Brown stomach worm</name>
    <name type="synonym">Ostertagia circumcincta</name>
    <dbReference type="NCBI Taxonomy" id="45464"/>
    <lineage>
        <taxon>Eukaryota</taxon>
        <taxon>Metazoa</taxon>
        <taxon>Ecdysozoa</taxon>
        <taxon>Nematoda</taxon>
        <taxon>Chromadorea</taxon>
        <taxon>Rhabditida</taxon>
        <taxon>Rhabditina</taxon>
        <taxon>Rhabditomorpha</taxon>
        <taxon>Strongyloidea</taxon>
        <taxon>Trichostrongylidae</taxon>
        <taxon>Teladorsagia</taxon>
    </lineage>
</organism>
<proteinExistence type="predicted"/>
<sequence>MTRSQSNAVNARAVAVIVRLLLASSIQADNITVICLHRDQLYLCESALKGSNATFKTVDSAQGSENSVAIVCKTRTHLNPKGDLTFFAYPKRLNVALSRARAGDETEIAMGPE</sequence>
<evidence type="ECO:0000259" key="6">
    <source>
        <dbReference type="Pfam" id="PF13087"/>
    </source>
</evidence>
<dbReference type="AlphaFoldDB" id="A0A2G9U0Y0"/>
<dbReference type="InterPro" id="IPR027417">
    <property type="entry name" value="P-loop_NTPase"/>
</dbReference>
<evidence type="ECO:0000313" key="7">
    <source>
        <dbReference type="EMBL" id="PIO63946.1"/>
    </source>
</evidence>
<accession>A0A2G9U0Y0</accession>
<dbReference type="Gene3D" id="3.40.50.300">
    <property type="entry name" value="P-loop containing nucleotide triphosphate hydrolases"/>
    <property type="match status" value="1"/>
</dbReference>
<dbReference type="GO" id="GO:0043139">
    <property type="term" value="F:5'-3' DNA helicase activity"/>
    <property type="evidence" value="ECO:0007669"/>
    <property type="project" value="TreeGrafter"/>
</dbReference>
<dbReference type="PANTHER" id="PTHR43788:SF16">
    <property type="entry name" value="HELICASE WITH ZINC FINGER 2"/>
    <property type="match status" value="1"/>
</dbReference>
<dbReference type="GO" id="GO:0016787">
    <property type="term" value="F:hydrolase activity"/>
    <property type="evidence" value="ECO:0007669"/>
    <property type="project" value="UniProtKB-KW"/>
</dbReference>
<dbReference type="SUPFAM" id="SSF52540">
    <property type="entry name" value="P-loop containing nucleoside triphosphate hydrolases"/>
    <property type="match status" value="1"/>
</dbReference>
<feature type="chain" id="PRO_5013668281" description="DNA2/NAM7 helicase-like C-terminal domain-containing protein" evidence="5">
    <location>
        <begin position="29"/>
        <end position="113"/>
    </location>
</feature>
<keyword evidence="5" id="KW-0732">Signal</keyword>
<gene>
    <name evidence="7" type="ORF">TELCIR_14439</name>
</gene>
<evidence type="ECO:0000256" key="1">
    <source>
        <dbReference type="ARBA" id="ARBA00022741"/>
    </source>
</evidence>
<dbReference type="InterPro" id="IPR050534">
    <property type="entry name" value="Coronavir_polyprotein_1ab"/>
</dbReference>
<dbReference type="Pfam" id="PF13087">
    <property type="entry name" value="AAA_12"/>
    <property type="match status" value="1"/>
</dbReference>
<reference evidence="7 8" key="1">
    <citation type="submission" date="2015-09" db="EMBL/GenBank/DDBJ databases">
        <title>Draft genome of the parasitic nematode Teladorsagia circumcincta isolate WARC Sus (inbred).</title>
        <authorList>
            <person name="Mitreva M."/>
        </authorList>
    </citation>
    <scope>NUCLEOTIDE SEQUENCE [LARGE SCALE GENOMIC DNA]</scope>
    <source>
        <strain evidence="7 8">S</strain>
    </source>
</reference>
<dbReference type="Proteomes" id="UP000230423">
    <property type="component" value="Unassembled WGS sequence"/>
</dbReference>
<dbReference type="PANTHER" id="PTHR43788">
    <property type="entry name" value="DNA2/NAM7 HELICASE FAMILY MEMBER"/>
    <property type="match status" value="1"/>
</dbReference>
<evidence type="ECO:0000313" key="8">
    <source>
        <dbReference type="Proteomes" id="UP000230423"/>
    </source>
</evidence>
<evidence type="ECO:0000256" key="4">
    <source>
        <dbReference type="ARBA" id="ARBA00022840"/>
    </source>
</evidence>
<feature type="domain" description="DNA2/NAM7 helicase-like C-terminal" evidence="6">
    <location>
        <begin position="3"/>
        <end position="102"/>
    </location>
</feature>
<evidence type="ECO:0000256" key="5">
    <source>
        <dbReference type="SAM" id="SignalP"/>
    </source>
</evidence>
<dbReference type="GO" id="GO:0005524">
    <property type="term" value="F:ATP binding"/>
    <property type="evidence" value="ECO:0007669"/>
    <property type="project" value="UniProtKB-KW"/>
</dbReference>
<evidence type="ECO:0000256" key="3">
    <source>
        <dbReference type="ARBA" id="ARBA00022806"/>
    </source>
</evidence>
<evidence type="ECO:0000256" key="2">
    <source>
        <dbReference type="ARBA" id="ARBA00022801"/>
    </source>
</evidence>
<keyword evidence="2" id="KW-0378">Hydrolase</keyword>
<feature type="signal peptide" evidence="5">
    <location>
        <begin position="1"/>
        <end position="28"/>
    </location>
</feature>
<keyword evidence="1" id="KW-0547">Nucleotide-binding</keyword>